<dbReference type="KEGG" id="salq:SYNTR_1428"/>
<evidence type="ECO:0000313" key="3">
    <source>
        <dbReference type="EMBL" id="QGU00022.1"/>
    </source>
</evidence>
<accession>A0A6I6DLH5</accession>
<reference evidence="4" key="1">
    <citation type="journal article" date="2019" name="Microbiology">
        <title>Complete Genome Sequence of an Uncultured Bacterium of the Candidate Phylum Bipolaricaulota.</title>
        <authorList>
            <person name="Kadnikov V.V."/>
            <person name="Mardanov A.V."/>
            <person name="Beletsky A.V."/>
            <person name="Frank Y.A."/>
            <person name="Karnachuk O.V."/>
            <person name="Ravin N.V."/>
        </authorList>
    </citation>
    <scope>NUCLEOTIDE SEQUENCE [LARGE SCALE GENOMIC DNA]</scope>
</reference>
<organism evidence="3 4">
    <name type="scientific">Candidatus Syntrophocurvum alkaliphilum</name>
    <dbReference type="NCBI Taxonomy" id="2293317"/>
    <lineage>
        <taxon>Bacteria</taxon>
        <taxon>Bacillati</taxon>
        <taxon>Bacillota</taxon>
        <taxon>Clostridia</taxon>
        <taxon>Eubacteriales</taxon>
        <taxon>Syntrophomonadaceae</taxon>
        <taxon>Candidatus Syntrophocurvum</taxon>
    </lineage>
</organism>
<dbReference type="EMBL" id="CP046457">
    <property type="protein sequence ID" value="QGU00022.1"/>
    <property type="molecule type" value="Genomic_DNA"/>
</dbReference>
<feature type="region of interest" description="Disordered" evidence="1">
    <location>
        <begin position="39"/>
        <end position="58"/>
    </location>
</feature>
<dbReference type="RefSeq" id="WP_156203854.1">
    <property type="nucleotide sequence ID" value="NZ_CP046457.1"/>
</dbReference>
<protein>
    <recommendedName>
        <fullName evidence="2">DUF1540 domain-containing protein</fullName>
    </recommendedName>
</protein>
<sequence length="58" mass="6111">MGGQKGKQAINCTVNSCSYNDVNGNACTLDGIQVSPCSHVHNGSPEDESMCSSYQKKS</sequence>
<name>A0A6I6DLH5_9FIRM</name>
<dbReference type="OrthoDB" id="1756089at2"/>
<gene>
    <name evidence="3" type="ORF">SYNTR_1428</name>
</gene>
<evidence type="ECO:0000313" key="4">
    <source>
        <dbReference type="Proteomes" id="UP000426444"/>
    </source>
</evidence>
<dbReference type="AlphaFoldDB" id="A0A6I6DLH5"/>
<dbReference type="InterPro" id="IPR011437">
    <property type="entry name" value="DUF1540"/>
</dbReference>
<proteinExistence type="predicted"/>
<evidence type="ECO:0000259" key="2">
    <source>
        <dbReference type="Pfam" id="PF07561"/>
    </source>
</evidence>
<dbReference type="Proteomes" id="UP000426444">
    <property type="component" value="Chromosome"/>
</dbReference>
<evidence type="ECO:0000256" key="1">
    <source>
        <dbReference type="SAM" id="MobiDB-lite"/>
    </source>
</evidence>
<keyword evidence="4" id="KW-1185">Reference proteome</keyword>
<feature type="domain" description="DUF1540" evidence="2">
    <location>
        <begin position="10"/>
        <end position="54"/>
    </location>
</feature>
<dbReference type="Pfam" id="PF07561">
    <property type="entry name" value="DUF1540"/>
    <property type="match status" value="1"/>
</dbReference>